<dbReference type="PANTHER" id="PTHR30237:SF4">
    <property type="entry name" value="LD-CARBOXYPEPTIDASE C-TERMINAL DOMAIN-CONTAINING PROTEIN"/>
    <property type="match status" value="1"/>
</dbReference>
<evidence type="ECO:0000313" key="7">
    <source>
        <dbReference type="Proteomes" id="UP000229523"/>
    </source>
</evidence>
<feature type="active site" description="Nucleophile" evidence="3">
    <location>
        <position position="117"/>
    </location>
</feature>
<evidence type="ECO:0000256" key="2">
    <source>
        <dbReference type="ARBA" id="ARBA00022801"/>
    </source>
</evidence>
<organism evidence="6 7">
    <name type="scientific">Macrococcoides goetzii</name>
    <dbReference type="NCBI Taxonomy" id="1891097"/>
    <lineage>
        <taxon>Bacteria</taxon>
        <taxon>Bacillati</taxon>
        <taxon>Bacillota</taxon>
        <taxon>Bacilli</taxon>
        <taxon>Bacillales</taxon>
        <taxon>Staphylococcaceae</taxon>
        <taxon>Macrococcoides</taxon>
    </lineage>
</organism>
<protein>
    <submittedName>
        <fullName evidence="6">LD-carboxypeptidase</fullName>
    </submittedName>
</protein>
<keyword evidence="7" id="KW-1185">Reference proteome</keyword>
<dbReference type="Pfam" id="PF02016">
    <property type="entry name" value="Peptidase_S66"/>
    <property type="match status" value="1"/>
</dbReference>
<sequence length="344" mass="38584">MLQLKKPARLNKGDTIALVSSSSGLAGEPTMKHRTTLGIKRIEEMGYKVKVMPNALKGLAFNYENPKARAEELMAAFLDPEVKAIISTLGGDDSVRLLPYLDFEIISQHPKIFMGYSDSTFTHFVCLKAGFSSFYGLSLLTDFAENNAFPEYSRNHFNKTLTQNEIIGDIPTSDFVYKHGLRWDKENELIDREKIDNTGYEVVNGKGQASGPLIGGCLELMISLRGTDVYPDETDFDGAILFLETSEVLMPQWLMEDFMRSLGALGTLDRINGIIFGRPQNGHLYDEYKEVVQKIMKEWGHEDKPVLFNASFGHNEPKCIVPYGRNAVIDADNRTFTITESAVE</sequence>
<dbReference type="Proteomes" id="UP000229523">
    <property type="component" value="Unassembled WGS sequence"/>
</dbReference>
<dbReference type="SUPFAM" id="SSF52317">
    <property type="entry name" value="Class I glutamine amidotransferase-like"/>
    <property type="match status" value="1"/>
</dbReference>
<dbReference type="RefSeq" id="WP_099580933.1">
    <property type="nucleotide sequence ID" value="NZ_MJBI02000004.1"/>
</dbReference>
<dbReference type="InterPro" id="IPR040921">
    <property type="entry name" value="Peptidase_S66C"/>
</dbReference>
<evidence type="ECO:0000259" key="5">
    <source>
        <dbReference type="Pfam" id="PF17676"/>
    </source>
</evidence>
<gene>
    <name evidence="6" type="ORF">BFS35_010050</name>
</gene>
<dbReference type="Gene3D" id="3.50.30.60">
    <property type="entry name" value="LD-carboxypeptidase A C-terminal domain-like"/>
    <property type="match status" value="1"/>
</dbReference>
<reference evidence="6 7" key="1">
    <citation type="journal article" date="2018" name="Front. Microbiol.">
        <title>Description and Comparative Genomics of Macrococcus caseolyticus subsp. hominis subsp. nov., Macrococcus goetzii sp. nov., Macrococcus epidermidis sp. nov., and Macrococcus bohemicus sp. nov., Novel Macrococci From Human Clinical Material With Virulence Potential and Suspected Uptake of Foreign DNA by Natural Transformation.</title>
        <authorList>
            <person name="Maslanova I."/>
            <person name="Wertheimer Z."/>
            <person name="Sedlacek I."/>
            <person name="Svec P."/>
            <person name="Indrakova A."/>
            <person name="Kovarovic V."/>
            <person name="Schumann P."/>
            <person name="Sproer C."/>
            <person name="Kralova S."/>
            <person name="Sedo O."/>
            <person name="Kristofova L."/>
            <person name="Vrbovska V."/>
            <person name="Fuzik T."/>
            <person name="Petras P."/>
            <person name="Zdrahal Z."/>
            <person name="Ruzickova V."/>
            <person name="Doskar J."/>
            <person name="Pantucek R."/>
        </authorList>
    </citation>
    <scope>NUCLEOTIDE SEQUENCE [LARGE SCALE GENOMIC DNA]</scope>
    <source>
        <strain evidence="6 7">CCM 4927</strain>
    </source>
</reference>
<dbReference type="PANTHER" id="PTHR30237">
    <property type="entry name" value="MURAMOYLTETRAPEPTIDE CARBOXYPEPTIDASE"/>
    <property type="match status" value="1"/>
</dbReference>
<dbReference type="EMBL" id="MJBI02000004">
    <property type="protein sequence ID" value="RAI80117.1"/>
    <property type="molecule type" value="Genomic_DNA"/>
</dbReference>
<dbReference type="InterPro" id="IPR029062">
    <property type="entry name" value="Class_I_gatase-like"/>
</dbReference>
<feature type="active site" description="Charge relay system" evidence="3">
    <location>
        <position position="244"/>
    </location>
</feature>
<dbReference type="InterPro" id="IPR003507">
    <property type="entry name" value="S66_fam"/>
</dbReference>
<evidence type="ECO:0000259" key="4">
    <source>
        <dbReference type="Pfam" id="PF02016"/>
    </source>
</evidence>
<dbReference type="InterPro" id="IPR040449">
    <property type="entry name" value="Peptidase_S66_N"/>
</dbReference>
<feature type="domain" description="LD-carboxypeptidase N-terminal" evidence="4">
    <location>
        <begin position="16"/>
        <end position="136"/>
    </location>
</feature>
<keyword evidence="2" id="KW-0378">Hydrolase</keyword>
<dbReference type="InterPro" id="IPR027478">
    <property type="entry name" value="LdcA_N"/>
</dbReference>
<dbReference type="Gene3D" id="3.40.50.10740">
    <property type="entry name" value="Class I glutamine amidotransferase-like"/>
    <property type="match status" value="1"/>
</dbReference>
<dbReference type="InterPro" id="IPR027461">
    <property type="entry name" value="Carboxypeptidase_A_C_sf"/>
</dbReference>
<evidence type="ECO:0000313" key="6">
    <source>
        <dbReference type="EMBL" id="RAI80117.1"/>
    </source>
</evidence>
<comment type="caution">
    <text evidence="6">The sequence shown here is derived from an EMBL/GenBank/DDBJ whole genome shotgun (WGS) entry which is preliminary data.</text>
</comment>
<feature type="domain" description="LD-carboxypeptidase C-terminal" evidence="5">
    <location>
        <begin position="210"/>
        <end position="328"/>
    </location>
</feature>
<dbReference type="SUPFAM" id="SSF141986">
    <property type="entry name" value="LD-carboxypeptidase A C-terminal domain-like"/>
    <property type="match status" value="1"/>
</dbReference>
<dbReference type="AlphaFoldDB" id="A0A2G5NM04"/>
<dbReference type="CDD" id="cd07062">
    <property type="entry name" value="Peptidase_S66_mccF_like"/>
    <property type="match status" value="1"/>
</dbReference>
<dbReference type="GO" id="GO:0004180">
    <property type="term" value="F:carboxypeptidase activity"/>
    <property type="evidence" value="ECO:0007669"/>
    <property type="project" value="UniProtKB-KW"/>
</dbReference>
<name>A0A2G5NM04_9STAP</name>
<comment type="similarity">
    <text evidence="1">Belongs to the peptidase S66 family.</text>
</comment>
<dbReference type="PIRSF" id="PIRSF028757">
    <property type="entry name" value="LD-carboxypeptidase"/>
    <property type="match status" value="1"/>
</dbReference>
<evidence type="ECO:0000256" key="1">
    <source>
        <dbReference type="ARBA" id="ARBA00010233"/>
    </source>
</evidence>
<dbReference type="Pfam" id="PF17676">
    <property type="entry name" value="Peptidase_S66C"/>
    <property type="match status" value="1"/>
</dbReference>
<proteinExistence type="inferred from homology"/>
<accession>A0A2G5NM04</accession>
<feature type="active site" description="Charge relay system" evidence="3">
    <location>
        <position position="314"/>
    </location>
</feature>
<evidence type="ECO:0000256" key="3">
    <source>
        <dbReference type="PIRSR" id="PIRSR028757-1"/>
    </source>
</evidence>